<dbReference type="EMBL" id="JAGVWE010000004">
    <property type="protein sequence ID" value="MBS3063332.1"/>
    <property type="molecule type" value="Genomic_DNA"/>
</dbReference>
<reference evidence="1" key="2">
    <citation type="submission" date="2021-05" db="EMBL/GenBank/DDBJ databases">
        <title>Protein family content uncovers lineage relationships and bacterial pathway maintenance mechanisms in DPANN archaea.</title>
        <authorList>
            <person name="Castelle C.J."/>
            <person name="Meheust R."/>
            <person name="Jaffe A.L."/>
            <person name="Seitz K."/>
            <person name="Gong X."/>
            <person name="Baker B.J."/>
            <person name="Banfield J.F."/>
        </authorList>
    </citation>
    <scope>NUCLEOTIDE SEQUENCE</scope>
    <source>
        <strain evidence="1">RIFCSPLOWO2_01_FULL_58_19</strain>
    </source>
</reference>
<reference evidence="1" key="1">
    <citation type="submission" date="2021-03" db="EMBL/GenBank/DDBJ databases">
        <authorList>
            <person name="Jaffe A."/>
        </authorList>
    </citation>
    <scope>NUCLEOTIDE SEQUENCE</scope>
    <source>
        <strain evidence="1">RIFCSPLOWO2_01_FULL_58_19</strain>
    </source>
</reference>
<evidence type="ECO:0000313" key="2">
    <source>
        <dbReference type="Proteomes" id="UP000678237"/>
    </source>
</evidence>
<protein>
    <submittedName>
        <fullName evidence="1">Uncharacterized protein</fullName>
    </submittedName>
</protein>
<accession>A0A8T4LBK2</accession>
<organism evidence="1 2">
    <name type="scientific">Candidatus Iainarchaeum sp</name>
    <dbReference type="NCBI Taxonomy" id="3101447"/>
    <lineage>
        <taxon>Archaea</taxon>
        <taxon>Candidatus Iainarchaeota</taxon>
        <taxon>Candidatus Iainarchaeia</taxon>
        <taxon>Candidatus Iainarchaeales</taxon>
        <taxon>Candidatus Iainarchaeaceae</taxon>
        <taxon>Candidatus Iainarchaeum</taxon>
    </lineage>
</organism>
<gene>
    <name evidence="1" type="ORF">J4203_05670</name>
</gene>
<comment type="caution">
    <text evidence="1">The sequence shown here is derived from an EMBL/GenBank/DDBJ whole genome shotgun (WGS) entry which is preliminary data.</text>
</comment>
<proteinExistence type="predicted"/>
<sequence length="49" mass="5686">MKPKIVYVQEKPAYAITSSCVDMNSIWLQTFTRLRVTSLPFQPIAKKKK</sequence>
<dbReference type="Proteomes" id="UP000678237">
    <property type="component" value="Unassembled WGS sequence"/>
</dbReference>
<evidence type="ECO:0000313" key="1">
    <source>
        <dbReference type="EMBL" id="MBS3063332.1"/>
    </source>
</evidence>
<dbReference type="AlphaFoldDB" id="A0A8T4LBK2"/>
<name>A0A8T4LBK2_9ARCH</name>